<evidence type="ECO:0000313" key="6">
    <source>
        <dbReference type="Proteomes" id="UP000031364"/>
    </source>
</evidence>
<dbReference type="EMBL" id="JNFP01000007">
    <property type="protein sequence ID" value="KIA65531.1"/>
    <property type="molecule type" value="Genomic_DNA"/>
</dbReference>
<evidence type="ECO:0000256" key="3">
    <source>
        <dbReference type="ARBA" id="ARBA00023125"/>
    </source>
</evidence>
<evidence type="ECO:0000256" key="1">
    <source>
        <dbReference type="ARBA" id="ARBA00022741"/>
    </source>
</evidence>
<dbReference type="RefSeq" id="WP_043666628.1">
    <property type="nucleotide sequence ID" value="NZ_BDCI01000017.1"/>
</dbReference>
<dbReference type="InterPro" id="IPR027417">
    <property type="entry name" value="P-loop_NTPase"/>
</dbReference>
<gene>
    <name evidence="5" type="ORF">FG87_07930</name>
</gene>
<dbReference type="SMART" id="SM00534">
    <property type="entry name" value="MUTSac"/>
    <property type="match status" value="1"/>
</dbReference>
<evidence type="ECO:0000313" key="5">
    <source>
        <dbReference type="EMBL" id="KIA65531.1"/>
    </source>
</evidence>
<feature type="domain" description="DNA mismatch repair proteins mutS family" evidence="4">
    <location>
        <begin position="314"/>
        <end position="492"/>
    </location>
</feature>
<dbReference type="InterPro" id="IPR000432">
    <property type="entry name" value="DNA_mismatch_repair_MutS_C"/>
</dbReference>
<comment type="caution">
    <text evidence="5">The sequence shown here is derived from an EMBL/GenBank/DDBJ whole genome shotgun (WGS) entry which is preliminary data.</text>
</comment>
<keyword evidence="1" id="KW-0547">Nucleotide-binding</keyword>
<evidence type="ECO:0000259" key="4">
    <source>
        <dbReference type="SMART" id="SM00534"/>
    </source>
</evidence>
<keyword evidence="6" id="KW-1185">Reference proteome</keyword>
<reference evidence="5 6" key="1">
    <citation type="journal article" date="2014" name="Int. J. Syst. Evol. Microbiol.">
        <title>Nocardia vulneris sp. nov., isolated from wounds of human patients in North America.</title>
        <authorList>
            <person name="Lasker B.A."/>
            <person name="Bell M."/>
            <person name="Klenk H.P."/>
            <person name="Sproer C."/>
            <person name="Schumann C."/>
            <person name="Schumann P."/>
            <person name="Brown J.M."/>
        </authorList>
    </citation>
    <scope>NUCLEOTIDE SEQUENCE [LARGE SCALE GENOMIC DNA]</scope>
    <source>
        <strain evidence="5 6">W9851</strain>
    </source>
</reference>
<sequence length="493" mass="53337">MRVGLLEPDSARAHTVRHGPTVVRDLELAIVFDAMAAGDPFLRESVESVMVHASTDPASIRYRQEVLADCLADPAAVRRLYALVGASESVRRWTIGRAGAPRAKLNLSLEPLAELIGHLRQVRAACTALGLRSAGFARLSALVTSSFRDEVLDAVESHIDALHFEHGTALGAGLGTGNRPVGIVLREPPRPARRGLFGGDRRARHGFTIPGQDEKGAEYLARLIGRGLYPVAEIVSHATDLIADFLRSLRTELAFYLGCVNLHERLTASGYPLCFPEPLPVGRAELRCRELRDPTLVLSSDTPVGANTVDGSGRSLILVTGANSGGKSTFLRSVGLAQVLLQAGMFVLADSFAADVRSGIFTHFRTQDDATMTYGRLKEELARIREITDAIRPTALLLCNEPFASTNEREGTQIGGPILRALHDAGVKIVCVTHLYDLAREFHDGQTGAELFLRAERLPDGTRTFRVVEGEPVATSHGGDVFRSVFGDDRMSV</sequence>
<organism evidence="5 6">
    <name type="scientific">Nocardia vulneris</name>
    <dbReference type="NCBI Taxonomy" id="1141657"/>
    <lineage>
        <taxon>Bacteria</taxon>
        <taxon>Bacillati</taxon>
        <taxon>Actinomycetota</taxon>
        <taxon>Actinomycetes</taxon>
        <taxon>Mycobacteriales</taxon>
        <taxon>Nocardiaceae</taxon>
        <taxon>Nocardia</taxon>
    </lineage>
</organism>
<dbReference type="InterPro" id="IPR045076">
    <property type="entry name" value="MutS"/>
</dbReference>
<dbReference type="Gene3D" id="3.40.50.300">
    <property type="entry name" value="P-loop containing nucleotide triphosphate hydrolases"/>
    <property type="match status" value="1"/>
</dbReference>
<dbReference type="PANTHER" id="PTHR11361">
    <property type="entry name" value="DNA MISMATCH REPAIR PROTEIN MUTS FAMILY MEMBER"/>
    <property type="match status" value="1"/>
</dbReference>
<accession>A0ABR4ZJK9</accession>
<dbReference type="Proteomes" id="UP000031364">
    <property type="component" value="Unassembled WGS sequence"/>
</dbReference>
<proteinExistence type="predicted"/>
<name>A0ABR4ZJK9_9NOCA</name>
<keyword evidence="2" id="KW-0067">ATP-binding</keyword>
<keyword evidence="3" id="KW-0238">DNA-binding</keyword>
<protein>
    <recommendedName>
        <fullName evidence="4">DNA mismatch repair proteins mutS family domain-containing protein</fullName>
    </recommendedName>
</protein>
<dbReference type="PANTHER" id="PTHR11361:SF34">
    <property type="entry name" value="DNA MISMATCH REPAIR PROTEIN MSH1, MITOCHONDRIAL"/>
    <property type="match status" value="1"/>
</dbReference>
<dbReference type="Pfam" id="PF00488">
    <property type="entry name" value="MutS_V"/>
    <property type="match status" value="1"/>
</dbReference>
<dbReference type="SUPFAM" id="SSF52540">
    <property type="entry name" value="P-loop containing nucleoside triphosphate hydrolases"/>
    <property type="match status" value="1"/>
</dbReference>
<evidence type="ECO:0000256" key="2">
    <source>
        <dbReference type="ARBA" id="ARBA00022840"/>
    </source>
</evidence>